<proteinExistence type="predicted"/>
<evidence type="ECO:0000256" key="1">
    <source>
        <dbReference type="SAM" id="MobiDB-lite"/>
    </source>
</evidence>
<dbReference type="OrthoDB" id="9153676at2"/>
<dbReference type="AlphaFoldDB" id="A0A318HEM1"/>
<sequence>MLNLKSKRPASSSRVPSTPPATPPEAPAAADGAVSVTVRELLTREAIPKAPPLEYLFAREGSMPSSCIVFWEPARNWPLFSISQVATGPRPKVTETRLRQEQASQVLAQIQHTRLPTPDGQDLGIVRIKAALTDPMGAAVALTLLEQADRAVVLAGGSGDRELVRRIQEHFERSPWDGPSMLMLTPADKPQRAERLRKAAWPNALRVHVLETFASPAPDWPLQLVSMVTGADLSGTNTRDELRGVPPAADPDAAPVEGGDSLWPQDVASDATALSAEMPLALDLTAAAPGVLACAIVDRRRRAVLGSRGEDGRIKPVLGDLVALWKLHDRRREQEPLSELSFVRGEQHCIALPVPGQAELLLMVVASTSFGDPALVRWQMKVALNHFDT</sequence>
<reference evidence="2 3" key="1">
    <citation type="submission" date="2018-05" db="EMBL/GenBank/DDBJ databases">
        <title>Genomic Encyclopedia of Type Strains, Phase IV (KMG-IV): sequencing the most valuable type-strain genomes for metagenomic binning, comparative biology and taxonomic classification.</title>
        <authorList>
            <person name="Goeker M."/>
        </authorList>
    </citation>
    <scope>NUCLEOTIDE SEQUENCE [LARGE SCALE GENOMIC DNA]</scope>
    <source>
        <strain evidence="2 3">DSM 566</strain>
    </source>
</reference>
<evidence type="ECO:0000313" key="3">
    <source>
        <dbReference type="Proteomes" id="UP000247811"/>
    </source>
</evidence>
<feature type="compositionally biased region" description="Pro residues" evidence="1">
    <location>
        <begin position="17"/>
        <end position="26"/>
    </location>
</feature>
<feature type="region of interest" description="Disordered" evidence="1">
    <location>
        <begin position="1"/>
        <end position="32"/>
    </location>
</feature>
<name>A0A318HEM1_9BURK</name>
<accession>A0A318HEM1</accession>
<protein>
    <submittedName>
        <fullName evidence="2">Uncharacterized protein</fullName>
    </submittedName>
</protein>
<feature type="region of interest" description="Disordered" evidence="1">
    <location>
        <begin position="236"/>
        <end position="262"/>
    </location>
</feature>
<dbReference type="RefSeq" id="WP_146219352.1">
    <property type="nucleotide sequence ID" value="NZ_QJJS01000003.1"/>
</dbReference>
<comment type="caution">
    <text evidence="2">The sequence shown here is derived from an EMBL/GenBank/DDBJ whole genome shotgun (WGS) entry which is preliminary data.</text>
</comment>
<dbReference type="Proteomes" id="UP000247811">
    <property type="component" value="Unassembled WGS sequence"/>
</dbReference>
<dbReference type="EMBL" id="QJJS01000003">
    <property type="protein sequence ID" value="PXW98193.1"/>
    <property type="molecule type" value="Genomic_DNA"/>
</dbReference>
<organism evidence="2 3">
    <name type="scientific">Sphaerotilus hippei</name>
    <dbReference type="NCBI Taxonomy" id="744406"/>
    <lineage>
        <taxon>Bacteria</taxon>
        <taxon>Pseudomonadati</taxon>
        <taxon>Pseudomonadota</taxon>
        <taxon>Betaproteobacteria</taxon>
        <taxon>Burkholderiales</taxon>
        <taxon>Sphaerotilaceae</taxon>
        <taxon>Sphaerotilus</taxon>
    </lineage>
</organism>
<evidence type="ECO:0000313" key="2">
    <source>
        <dbReference type="EMBL" id="PXW98193.1"/>
    </source>
</evidence>
<gene>
    <name evidence="2" type="ORF">C7444_103291</name>
</gene>
<feature type="compositionally biased region" description="Low complexity" evidence="1">
    <location>
        <begin position="246"/>
        <end position="255"/>
    </location>
</feature>
<keyword evidence="3" id="KW-1185">Reference proteome</keyword>